<dbReference type="GO" id="GO:0000981">
    <property type="term" value="F:DNA-binding transcription factor activity, RNA polymerase II-specific"/>
    <property type="evidence" value="ECO:0007669"/>
    <property type="project" value="TreeGrafter"/>
</dbReference>
<name>A0A0C2MF24_THEKT</name>
<keyword evidence="3" id="KW-0479">Metal-binding</keyword>
<keyword evidence="14" id="KW-1185">Reference proteome</keyword>
<evidence type="ECO:0000259" key="11">
    <source>
        <dbReference type="PROSITE" id="PS50016"/>
    </source>
</evidence>
<proteinExistence type="inferred from homology"/>
<evidence type="ECO:0000256" key="6">
    <source>
        <dbReference type="ARBA" id="ARBA00022833"/>
    </source>
</evidence>
<dbReference type="InterPro" id="IPR034078">
    <property type="entry name" value="NFX1_fam"/>
</dbReference>
<dbReference type="InterPro" id="IPR000967">
    <property type="entry name" value="Znf_NFX1"/>
</dbReference>
<evidence type="ECO:0000256" key="9">
    <source>
        <dbReference type="ARBA" id="ARBA00023242"/>
    </source>
</evidence>
<dbReference type="SUPFAM" id="SSF57903">
    <property type="entry name" value="FYVE/PHD zinc finger"/>
    <property type="match status" value="1"/>
</dbReference>
<evidence type="ECO:0000256" key="7">
    <source>
        <dbReference type="ARBA" id="ARBA00023015"/>
    </source>
</evidence>
<keyword evidence="6" id="KW-0862">Zinc</keyword>
<evidence type="ECO:0000256" key="4">
    <source>
        <dbReference type="ARBA" id="ARBA00022737"/>
    </source>
</evidence>
<evidence type="ECO:0000313" key="14">
    <source>
        <dbReference type="Proteomes" id="UP000031668"/>
    </source>
</evidence>
<dbReference type="CDD" id="cd06008">
    <property type="entry name" value="NF-X1-zinc-finger"/>
    <property type="match status" value="2"/>
</dbReference>
<dbReference type="PROSITE" id="PS50089">
    <property type="entry name" value="ZF_RING_2"/>
    <property type="match status" value="1"/>
</dbReference>
<comment type="caution">
    <text evidence="13">The sequence shown here is derived from an EMBL/GenBank/DDBJ whole genome shotgun (WGS) entry which is preliminary data.</text>
</comment>
<dbReference type="AlphaFoldDB" id="A0A0C2MF24"/>
<dbReference type="OMA" id="CFEVIFT"/>
<evidence type="ECO:0000256" key="2">
    <source>
        <dbReference type="ARBA" id="ARBA00007269"/>
    </source>
</evidence>
<evidence type="ECO:0000256" key="5">
    <source>
        <dbReference type="ARBA" id="ARBA00022771"/>
    </source>
</evidence>
<dbReference type="PANTHER" id="PTHR12360:SF12">
    <property type="entry name" value="TRANSCRIPTIONAL REPRESSOR NF-X1"/>
    <property type="match status" value="1"/>
</dbReference>
<evidence type="ECO:0000259" key="12">
    <source>
        <dbReference type="PROSITE" id="PS50089"/>
    </source>
</evidence>
<protein>
    <submittedName>
        <fullName evidence="13">Transcriptional repressor NF-X1</fullName>
    </submittedName>
</protein>
<sequence length="682" mass="76617">MVLNTTKSESQRLNLICLMRPGKVFVTDLKTGEKTEYGTRIHSRSDLLCMICLETISRTESIWCCQVCRAVTHLVCIKAWSFSRIKPKSDSSWMCPNCRHAYPQAPIDSRCFCGKTVNPEANTKLYGAPPHCCFEICGNVCPNTRGAHCDHPCESQCHSGLCPPCHDVYVYTCWCGRHQKSIKCSEFKVITNDKRSCGEICSNTLNCGLHKCQQVCHFSECAPCSVIVSESSCFCGAKFITHMCGGEESSVEFSCGGICDKILTCKKHRCNSICHPGYCTSCPTDISVIKTCFCGKSSLEELNVCRTDCEEPIPTCTKICGKILKCRDFYNDLQSAEHICQGICHSPPCPVCNGTSFVLCQCKKSKINVNCIDLYYSERRPVLCNKKCKKKLSCGKHKCQEICCSSQSHVCPMPCDQKGPCELHECSRTCHSDPTHKCSYIYNTTVACSCGKTTVPPPYNCSSLFPLCLNYCPRRCKLGHVDNHPCHRMDTKCPPCSYLMTKMCINNHRLVANAPCSAMEVLCMSPCGKIQKCGHSCQKLCHRGDCQQDPKDKCSVACQIMRTRCRHPCDLKCHFPTNCPTSPCLKNVQIYCECKFRTNYVNCEDFSWFLDQIKSLNINFKPKGDHEELCLMCDHDCLMKQRLFQLATAFGIDPLTQSELCCKVSKLSKDQLEEIINTEFHV</sequence>
<evidence type="ECO:0000313" key="13">
    <source>
        <dbReference type="EMBL" id="KII65721.1"/>
    </source>
</evidence>
<accession>A0A0C2MF24</accession>
<feature type="domain" description="PHD-type" evidence="11">
    <location>
        <begin position="46"/>
        <end position="101"/>
    </location>
</feature>
<evidence type="ECO:0000256" key="8">
    <source>
        <dbReference type="ARBA" id="ARBA00023163"/>
    </source>
</evidence>
<keyword evidence="7" id="KW-0805">Transcription regulation</keyword>
<reference evidence="13 14" key="1">
    <citation type="journal article" date="2014" name="Genome Biol. Evol.">
        <title>The genome of the myxosporean Thelohanellus kitauei shows adaptations to nutrient acquisition within its fish host.</title>
        <authorList>
            <person name="Yang Y."/>
            <person name="Xiong J."/>
            <person name="Zhou Z."/>
            <person name="Huo F."/>
            <person name="Miao W."/>
            <person name="Ran C."/>
            <person name="Liu Y."/>
            <person name="Zhang J."/>
            <person name="Feng J."/>
            <person name="Wang M."/>
            <person name="Wang M."/>
            <person name="Wang L."/>
            <person name="Yao B."/>
        </authorList>
    </citation>
    <scope>NUCLEOTIDE SEQUENCE [LARGE SCALE GENOMIC DNA]</scope>
    <source>
        <strain evidence="13">Wuqing</strain>
    </source>
</reference>
<dbReference type="Proteomes" id="UP000031668">
    <property type="component" value="Unassembled WGS sequence"/>
</dbReference>
<organism evidence="13 14">
    <name type="scientific">Thelohanellus kitauei</name>
    <name type="common">Myxosporean</name>
    <dbReference type="NCBI Taxonomy" id="669202"/>
    <lineage>
        <taxon>Eukaryota</taxon>
        <taxon>Metazoa</taxon>
        <taxon>Cnidaria</taxon>
        <taxon>Myxozoa</taxon>
        <taxon>Myxosporea</taxon>
        <taxon>Bivalvulida</taxon>
        <taxon>Platysporina</taxon>
        <taxon>Myxobolidae</taxon>
        <taxon>Thelohanellus</taxon>
    </lineage>
</organism>
<dbReference type="PANTHER" id="PTHR12360">
    <property type="entry name" value="NUCLEAR TRANSCRIPTION FACTOR, X-BOX BINDING 1 NFX1"/>
    <property type="match status" value="1"/>
</dbReference>
<keyword evidence="4" id="KW-0677">Repeat</keyword>
<keyword evidence="8" id="KW-0804">Transcription</keyword>
<dbReference type="PROSITE" id="PS50016">
    <property type="entry name" value="ZF_PHD_2"/>
    <property type="match status" value="1"/>
</dbReference>
<dbReference type="GO" id="GO:0005634">
    <property type="term" value="C:nucleus"/>
    <property type="evidence" value="ECO:0007669"/>
    <property type="project" value="UniProtKB-SubCell"/>
</dbReference>
<dbReference type="SMART" id="SM00438">
    <property type="entry name" value="ZnF_NFX"/>
    <property type="match status" value="9"/>
</dbReference>
<keyword evidence="9" id="KW-0539">Nucleus</keyword>
<comment type="similarity">
    <text evidence="2">Belongs to the NFX1 family.</text>
</comment>
<dbReference type="Pfam" id="PF01422">
    <property type="entry name" value="zf-NF-X1"/>
    <property type="match status" value="7"/>
</dbReference>
<evidence type="ECO:0000256" key="3">
    <source>
        <dbReference type="ARBA" id="ARBA00022723"/>
    </source>
</evidence>
<dbReference type="InterPro" id="IPR019786">
    <property type="entry name" value="Zinc_finger_PHD-type_CS"/>
</dbReference>
<dbReference type="GO" id="GO:0000122">
    <property type="term" value="P:negative regulation of transcription by RNA polymerase II"/>
    <property type="evidence" value="ECO:0007669"/>
    <property type="project" value="TreeGrafter"/>
</dbReference>
<evidence type="ECO:0000256" key="1">
    <source>
        <dbReference type="ARBA" id="ARBA00004123"/>
    </source>
</evidence>
<keyword evidence="5 10" id="KW-0863">Zinc-finger</keyword>
<comment type="subcellular location">
    <subcellularLocation>
        <location evidence="1">Nucleus</location>
    </subcellularLocation>
</comment>
<dbReference type="GO" id="GO:0008270">
    <property type="term" value="F:zinc ion binding"/>
    <property type="evidence" value="ECO:0007669"/>
    <property type="project" value="UniProtKB-KW"/>
</dbReference>
<dbReference type="OrthoDB" id="6512771at2759"/>
<dbReference type="GO" id="GO:0000977">
    <property type="term" value="F:RNA polymerase II transcription regulatory region sequence-specific DNA binding"/>
    <property type="evidence" value="ECO:0007669"/>
    <property type="project" value="TreeGrafter"/>
</dbReference>
<gene>
    <name evidence="13" type="ORF">RF11_09612</name>
</gene>
<evidence type="ECO:0000256" key="10">
    <source>
        <dbReference type="PROSITE-ProRule" id="PRU00175"/>
    </source>
</evidence>
<dbReference type="EMBL" id="JWZT01003740">
    <property type="protein sequence ID" value="KII65721.1"/>
    <property type="molecule type" value="Genomic_DNA"/>
</dbReference>
<dbReference type="InterPro" id="IPR001841">
    <property type="entry name" value="Znf_RING"/>
</dbReference>
<feature type="domain" description="RING-type" evidence="12">
    <location>
        <begin position="49"/>
        <end position="99"/>
    </location>
</feature>
<dbReference type="InterPro" id="IPR019787">
    <property type="entry name" value="Znf_PHD-finger"/>
</dbReference>
<dbReference type="PROSITE" id="PS01359">
    <property type="entry name" value="ZF_PHD_1"/>
    <property type="match status" value="1"/>
</dbReference>
<dbReference type="InterPro" id="IPR011011">
    <property type="entry name" value="Znf_FYVE_PHD"/>
</dbReference>